<reference evidence="1" key="1">
    <citation type="journal article" date="2020" name="mSystems">
        <title>Genome- and Community-Level Interaction Insights into Carbon Utilization and Element Cycling Functions of Hydrothermarchaeota in Hydrothermal Sediment.</title>
        <authorList>
            <person name="Zhou Z."/>
            <person name="Liu Y."/>
            <person name="Xu W."/>
            <person name="Pan J."/>
            <person name="Luo Z.H."/>
            <person name="Li M."/>
        </authorList>
    </citation>
    <scope>NUCLEOTIDE SEQUENCE [LARGE SCALE GENOMIC DNA]</scope>
    <source>
        <strain evidence="1">SpSt-143</strain>
    </source>
</reference>
<organism evidence="1">
    <name type="scientific">Rhodothermus marinus</name>
    <name type="common">Rhodothermus obamensis</name>
    <dbReference type="NCBI Taxonomy" id="29549"/>
    <lineage>
        <taxon>Bacteria</taxon>
        <taxon>Pseudomonadati</taxon>
        <taxon>Rhodothermota</taxon>
        <taxon>Rhodothermia</taxon>
        <taxon>Rhodothermales</taxon>
        <taxon>Rhodothermaceae</taxon>
        <taxon>Rhodothermus</taxon>
    </lineage>
</organism>
<sequence length="356" mass="41437">MLAVLPEALTLTLRPQSRLDFIDITALLYKQAPAFLQTYRYGLYYSYHTTAGYPEQRLCERLGYRREALEAFFQTFQHLFPPEAGYRHDRLELRQELSEIQRRQEPRNADAHLTFIGAGLLPGAVYRHLPGKPVYFVDLDGVYEGHMRTRTTTVVGFNRAELLARQHFPLPMPCHRIASVNLCDSTLGFWEALQSWLRTYPVSYGRLDLMLPAEETHAALTVNEYETLLMRHDLAEVLRNPFRFMAQTGLHALQNPHAVPAKVLNYAKYDLLRLTNELIDKLHLQESLLERVLNKFLALSAARFLRMKRSVTLLIGPNDQGQPSLHRGRYQTPILIQWERAPHDRRIVEARLYQFR</sequence>
<evidence type="ECO:0000313" key="1">
    <source>
        <dbReference type="EMBL" id="HER97274.1"/>
    </source>
</evidence>
<proteinExistence type="predicted"/>
<accession>A0A7V2B2U2</accession>
<dbReference type="EMBL" id="DSGB01000007">
    <property type="protein sequence ID" value="HER97274.1"/>
    <property type="molecule type" value="Genomic_DNA"/>
</dbReference>
<protein>
    <submittedName>
        <fullName evidence="1">Uncharacterized protein</fullName>
    </submittedName>
</protein>
<name>A0A7V2B2U2_RHOMR</name>
<dbReference type="AlphaFoldDB" id="A0A7V2B2U2"/>
<gene>
    <name evidence="1" type="ORF">ENO59_12350</name>
</gene>
<comment type="caution">
    <text evidence="1">The sequence shown here is derived from an EMBL/GenBank/DDBJ whole genome shotgun (WGS) entry which is preliminary data.</text>
</comment>